<evidence type="ECO:0000313" key="1">
    <source>
        <dbReference type="EMBL" id="UUI72444.1"/>
    </source>
</evidence>
<accession>A0ABY5KRR8</accession>
<dbReference type="Proteomes" id="UP001316384">
    <property type="component" value="Chromosome"/>
</dbReference>
<sequence length="82" mass="8881">MSLLPGLARRALSVLVEAHLAAFGKTYAKARAHGVPPRGAYARGTVVALFLAPVPTMRGARREWATACEEEITVRRARRVLA</sequence>
<evidence type="ECO:0000313" key="2">
    <source>
        <dbReference type="Proteomes" id="UP001316384"/>
    </source>
</evidence>
<protein>
    <submittedName>
        <fullName evidence="1">Uncharacterized protein</fullName>
    </submittedName>
</protein>
<gene>
    <name evidence="1" type="ORF">NP048_02955</name>
</gene>
<reference evidence="1 2" key="1">
    <citation type="submission" date="2022-07" db="EMBL/GenBank/DDBJ databases">
        <title>Novel species in genus cellulomonas.</title>
        <authorList>
            <person name="Ye L."/>
        </authorList>
    </citation>
    <scope>NUCLEOTIDE SEQUENCE [LARGE SCALE GENOMIC DNA]</scope>
    <source>
        <strain evidence="2">zg-B89</strain>
    </source>
</reference>
<proteinExistence type="predicted"/>
<organism evidence="1 2">
    <name type="scientific">Cellulomonas xiejunii</name>
    <dbReference type="NCBI Taxonomy" id="2968083"/>
    <lineage>
        <taxon>Bacteria</taxon>
        <taxon>Bacillati</taxon>
        <taxon>Actinomycetota</taxon>
        <taxon>Actinomycetes</taxon>
        <taxon>Micrococcales</taxon>
        <taxon>Cellulomonadaceae</taxon>
        <taxon>Cellulomonas</taxon>
    </lineage>
</organism>
<dbReference type="RefSeq" id="WP_227578005.1">
    <property type="nucleotide sequence ID" value="NZ_CP101987.1"/>
</dbReference>
<name>A0ABY5KRR8_9CELL</name>
<dbReference type="EMBL" id="CP101987">
    <property type="protein sequence ID" value="UUI72444.1"/>
    <property type="molecule type" value="Genomic_DNA"/>
</dbReference>
<keyword evidence="2" id="KW-1185">Reference proteome</keyword>